<dbReference type="Proteomes" id="UP000289952">
    <property type="component" value="Chromosome"/>
</dbReference>
<evidence type="ECO:0000313" key="5">
    <source>
        <dbReference type="EMBL" id="VEU62719.1"/>
    </source>
</evidence>
<dbReference type="GO" id="GO:0005524">
    <property type="term" value="F:ATP binding"/>
    <property type="evidence" value="ECO:0007669"/>
    <property type="project" value="UniProtKB-KW"/>
</dbReference>
<keyword evidence="2" id="KW-0547">Nucleotide-binding</keyword>
<proteinExistence type="predicted"/>
<dbReference type="Pfam" id="PF00005">
    <property type="entry name" value="ABC_tran"/>
    <property type="match status" value="2"/>
</dbReference>
<dbReference type="PROSITE" id="PS50893">
    <property type="entry name" value="ABC_TRANSPORTER_2"/>
    <property type="match status" value="1"/>
</dbReference>
<keyword evidence="3 5" id="KW-0067">ATP-binding</keyword>
<dbReference type="RefSeq" id="WP_129620972.1">
    <property type="nucleotide sequence ID" value="NZ_LR214972.1"/>
</dbReference>
<dbReference type="GO" id="GO:0022857">
    <property type="term" value="F:transmembrane transporter activity"/>
    <property type="evidence" value="ECO:0007669"/>
    <property type="project" value="InterPro"/>
</dbReference>
<name>A0A449ACI0_9BACT</name>
<dbReference type="GO" id="GO:0016887">
    <property type="term" value="F:ATP hydrolysis activity"/>
    <property type="evidence" value="ECO:0007669"/>
    <property type="project" value="InterPro"/>
</dbReference>
<dbReference type="InterPro" id="IPR012340">
    <property type="entry name" value="NA-bd_OB-fold"/>
</dbReference>
<dbReference type="EMBL" id="LR214972">
    <property type="protein sequence ID" value="VEU62719.1"/>
    <property type="molecule type" value="Genomic_DNA"/>
</dbReference>
<dbReference type="InterPro" id="IPR003593">
    <property type="entry name" value="AAA+_ATPase"/>
</dbReference>
<evidence type="ECO:0000256" key="2">
    <source>
        <dbReference type="ARBA" id="ARBA00022741"/>
    </source>
</evidence>
<protein>
    <submittedName>
        <fullName evidence="5">Sugar ABC transporter, ATP-binding protein</fullName>
    </submittedName>
</protein>
<dbReference type="OrthoDB" id="9784450at2"/>
<keyword evidence="6" id="KW-1185">Reference proteome</keyword>
<dbReference type="AlphaFoldDB" id="A0A449ACI0"/>
<dbReference type="SUPFAM" id="SSF50331">
    <property type="entry name" value="MOP-like"/>
    <property type="match status" value="1"/>
</dbReference>
<dbReference type="Gene3D" id="2.40.50.140">
    <property type="entry name" value="Nucleic acid-binding proteins"/>
    <property type="match status" value="1"/>
</dbReference>
<dbReference type="Gene3D" id="3.40.50.300">
    <property type="entry name" value="P-loop containing nucleotide triphosphate hydrolases"/>
    <property type="match status" value="2"/>
</dbReference>
<accession>A0A449ACI0</accession>
<feature type="domain" description="ABC transporter" evidence="4">
    <location>
        <begin position="44"/>
        <end position="570"/>
    </location>
</feature>
<dbReference type="InterPro" id="IPR003439">
    <property type="entry name" value="ABC_transporter-like_ATP-bd"/>
</dbReference>
<keyword evidence="1" id="KW-0813">Transport</keyword>
<evidence type="ECO:0000259" key="4">
    <source>
        <dbReference type="PROSITE" id="PS50893"/>
    </source>
</evidence>
<gene>
    <name evidence="5" type="ORF">NCTC10118_00113</name>
</gene>
<dbReference type="PANTHER" id="PTHR43875:SF1">
    <property type="entry name" value="OSMOPROTECTIVE COMPOUNDS UPTAKE ATP-BINDING PROTEIN GGTA"/>
    <property type="match status" value="1"/>
</dbReference>
<dbReference type="PROSITE" id="PS00211">
    <property type="entry name" value="ABC_TRANSPORTER_1"/>
    <property type="match status" value="1"/>
</dbReference>
<dbReference type="Gene3D" id="2.40.50.100">
    <property type="match status" value="1"/>
</dbReference>
<dbReference type="InterPro" id="IPR017871">
    <property type="entry name" value="ABC_transporter-like_CS"/>
</dbReference>
<organism evidence="5 6">
    <name type="scientific">Mycoplasmopsis bovirhinis</name>
    <dbReference type="NCBI Taxonomy" id="29553"/>
    <lineage>
        <taxon>Bacteria</taxon>
        <taxon>Bacillati</taxon>
        <taxon>Mycoplasmatota</taxon>
        <taxon>Mycoplasmoidales</taxon>
        <taxon>Metamycoplasmataceae</taxon>
        <taxon>Mycoplasmopsis</taxon>
    </lineage>
</organism>
<evidence type="ECO:0000256" key="3">
    <source>
        <dbReference type="ARBA" id="ARBA00022840"/>
    </source>
</evidence>
<dbReference type="SMART" id="SM00382">
    <property type="entry name" value="AAA"/>
    <property type="match status" value="1"/>
</dbReference>
<evidence type="ECO:0000256" key="1">
    <source>
        <dbReference type="ARBA" id="ARBA00022448"/>
    </source>
</evidence>
<dbReference type="PANTHER" id="PTHR43875">
    <property type="entry name" value="MALTODEXTRIN IMPORT ATP-BINDING PROTEIN MSMX"/>
    <property type="match status" value="1"/>
</dbReference>
<dbReference type="InterPro" id="IPR047641">
    <property type="entry name" value="ABC_transpr_MalK/UgpC-like"/>
</dbReference>
<reference evidence="5 6" key="1">
    <citation type="submission" date="2019-01" db="EMBL/GenBank/DDBJ databases">
        <authorList>
            <consortium name="Pathogen Informatics"/>
        </authorList>
    </citation>
    <scope>NUCLEOTIDE SEQUENCE [LARGE SCALE GENOMIC DNA]</scope>
    <source>
        <strain evidence="5 6">NCTC10118</strain>
    </source>
</reference>
<dbReference type="GO" id="GO:0055052">
    <property type="term" value="C:ATP-binding cassette (ABC) transporter complex, substrate-binding subunit-containing"/>
    <property type="evidence" value="ECO:0007669"/>
    <property type="project" value="TreeGrafter"/>
</dbReference>
<dbReference type="InterPro" id="IPR008995">
    <property type="entry name" value="Mo/tungstate-bd_C_term_dom"/>
</dbReference>
<dbReference type="InterPro" id="IPR027417">
    <property type="entry name" value="P-loop_NTPase"/>
</dbReference>
<dbReference type="SUPFAM" id="SSF52540">
    <property type="entry name" value="P-loop containing nucleoside triphosphate hydrolases"/>
    <property type="match status" value="1"/>
</dbReference>
<evidence type="ECO:0000313" key="6">
    <source>
        <dbReference type="Proteomes" id="UP000289952"/>
    </source>
</evidence>
<sequence>MIIFKKLLNKFKETSVKVDETSLNKIDQYFMEFSNLSTEEVPAIELKNLNIDFGETLAVDNVSFQIPEGKLVTLLGPSGSGKTTTLNAIAGLLTVTSGKILFKGKDVTDFTPQKRKIGFVFQNYALYPHLSVYANIAFPLKNDFNWQFKTFLKREKARNEIRILYLKKLGASEEEIQKLRNAFDKWEVVSEDLPYKLNKEYAHLVENYEKAHTEYKLASVHETSKISLLTKNVLKTNDKLRRDSKEKFERITEKYNSDFKNNLLLPNLKEADILKNIAPEYTKYQPLPYDQIPDRTTKLNNFSAELMSVNLDELTLNDRKSIVKLEEKVLKLLTRYKFIQKQKEIIDEYAVLKKQKQEAYQKAKVEFKETLKTNQAYLELKKDALNLPVIAKKHFYNLVTDLETKYDLKNNLAKDRKGEISSILNDEEKLTLKALAKDDIPLKKAIHNEVMEVANRVEIVKILQKKPTRLSGGQQQRVSIARAIVKKPEILLMDEPLSNLDAKLRISTRQWIREIQQSLGITTVFVTHDQEEAMSISDIIVCMSTAKVQQLGSPLELYNTPKNQFVARFLGMPEMGLFPSELKDGKLFVAGQEFSGVSLPDKSNISLNVGVRSEDYIIKTADQPHMFKGEVVVQENFGKESKLVVKIENVGRINFLLDNSENYAIGDLIYFDLPMNKLHIFDATSEERVSYECSQQ</sequence>